<dbReference type="EMBL" id="UINC01087175">
    <property type="protein sequence ID" value="SVC36327.1"/>
    <property type="molecule type" value="Genomic_DNA"/>
</dbReference>
<accession>A0A382LM90</accession>
<proteinExistence type="predicted"/>
<gene>
    <name evidence="1" type="ORF">METZ01_LOCUS289181</name>
</gene>
<feature type="non-terminal residue" evidence="1">
    <location>
        <position position="39"/>
    </location>
</feature>
<reference evidence="1" key="1">
    <citation type="submission" date="2018-05" db="EMBL/GenBank/DDBJ databases">
        <authorList>
            <person name="Lanie J.A."/>
            <person name="Ng W.-L."/>
            <person name="Kazmierczak K.M."/>
            <person name="Andrzejewski T.M."/>
            <person name="Davidsen T.M."/>
            <person name="Wayne K.J."/>
            <person name="Tettelin H."/>
            <person name="Glass J.I."/>
            <person name="Rusch D."/>
            <person name="Podicherti R."/>
            <person name="Tsui H.-C.T."/>
            <person name="Winkler M.E."/>
        </authorList>
    </citation>
    <scope>NUCLEOTIDE SEQUENCE</scope>
</reference>
<sequence length="39" mass="4339">MGNGLWTIASFWGRPSSFTDSLLRLHFNADLKVDLGVES</sequence>
<name>A0A382LM90_9ZZZZ</name>
<organism evidence="1">
    <name type="scientific">marine metagenome</name>
    <dbReference type="NCBI Taxonomy" id="408172"/>
    <lineage>
        <taxon>unclassified sequences</taxon>
        <taxon>metagenomes</taxon>
        <taxon>ecological metagenomes</taxon>
    </lineage>
</organism>
<protein>
    <submittedName>
        <fullName evidence="1">Uncharacterized protein</fullName>
    </submittedName>
</protein>
<evidence type="ECO:0000313" key="1">
    <source>
        <dbReference type="EMBL" id="SVC36327.1"/>
    </source>
</evidence>
<dbReference type="AlphaFoldDB" id="A0A382LM90"/>